<evidence type="ECO:0000256" key="2">
    <source>
        <dbReference type="ARBA" id="ARBA00004922"/>
    </source>
</evidence>
<reference evidence="16" key="1">
    <citation type="submission" date="2023-01" db="EMBL/GenBank/DDBJ databases">
        <title>Key to firefly adult light organ development and bioluminescence: homeobox transcription factors regulate luciferase expression and transportation to peroxisome.</title>
        <authorList>
            <person name="Fu X."/>
        </authorList>
    </citation>
    <scope>NUCLEOTIDE SEQUENCE [LARGE SCALE GENOMIC DNA]</scope>
</reference>
<proteinExistence type="inferred from homology"/>
<dbReference type="Gene3D" id="3.40.50.11660">
    <property type="entry name" value="Glycosyl transferase family 10, C-terminal domain"/>
    <property type="match status" value="1"/>
</dbReference>
<dbReference type="InterPro" id="IPR001503">
    <property type="entry name" value="Glyco_trans_10"/>
</dbReference>
<dbReference type="InterPro" id="IPR031481">
    <property type="entry name" value="Glyco_tran_10_N"/>
</dbReference>
<dbReference type="AlphaFoldDB" id="A0AAN7P3B0"/>
<dbReference type="EC" id="2.4.1.-" evidence="12"/>
<keyword evidence="8" id="KW-1133">Transmembrane helix</keyword>
<dbReference type="EMBL" id="JARPUR010000006">
    <property type="protein sequence ID" value="KAK4874448.1"/>
    <property type="molecule type" value="Genomic_DNA"/>
</dbReference>
<sequence>MMSAIKMFAGLKILLAASIILIFIHMHREVNYRIYTNTNFHENVHGKWRNLSQEQIQNLSNLGRMLFLDEQLPSVKSLVSYKILWWGFESDLALRHNRNPSNLLEGCSVQNCEIMYQHEKLDTADLVVFYLHRVQTIKDFPNRTNKSSQIWAFLTDESPYNTIQFKANNPIQSYNNVFNWSMTYRMSSDIPVPYGRAVALKNKTAKIDIVEWNNSKRQDVLVSIAISHCAQKRLEYVQQLNKYIHVDIYGSCGTLNCSGHYYTDCTNTSAYKFYLAFENSNCEEYITEKVWWYGYHKNSIPVIMGSTKLNMQQILPPKSYIAVNDFASPEDLAKYLLHLNNSLSELESFFEWKRDFSIFNEHGFTTAPSVYYCRMCEALNYNNKQTKIYKNMEDFVGVQLCY</sequence>
<feature type="domain" description="Fucosyltransferase N-terminal" evidence="14">
    <location>
        <begin position="97"/>
        <end position="195"/>
    </location>
</feature>
<comment type="pathway">
    <text evidence="2">Protein modification; protein glycosylation.</text>
</comment>
<evidence type="ECO:0000256" key="7">
    <source>
        <dbReference type="ARBA" id="ARBA00022968"/>
    </source>
</evidence>
<keyword evidence="4 12" id="KW-0328">Glycosyltransferase</keyword>
<evidence type="ECO:0000313" key="16">
    <source>
        <dbReference type="Proteomes" id="UP001353858"/>
    </source>
</evidence>
<evidence type="ECO:0000256" key="1">
    <source>
        <dbReference type="ARBA" id="ARBA00004447"/>
    </source>
</evidence>
<comment type="similarity">
    <text evidence="3 12">Belongs to the glycosyltransferase 10 family.</text>
</comment>
<keyword evidence="7" id="KW-0735">Signal-anchor</keyword>
<dbReference type="SUPFAM" id="SSF53756">
    <property type="entry name" value="UDP-Glycosyltransferase/glycogen phosphorylase"/>
    <property type="match status" value="1"/>
</dbReference>
<keyword evidence="16" id="KW-1185">Reference proteome</keyword>
<comment type="caution">
    <text evidence="15">The sequence shown here is derived from an EMBL/GenBank/DDBJ whole genome shotgun (WGS) entry which is preliminary data.</text>
</comment>
<feature type="domain" description="Fucosyltransferase C-terminal" evidence="13">
    <location>
        <begin position="218"/>
        <end position="394"/>
    </location>
</feature>
<dbReference type="InterPro" id="IPR055270">
    <property type="entry name" value="Glyco_tran_10_C"/>
</dbReference>
<dbReference type="Pfam" id="PF17039">
    <property type="entry name" value="Glyco_tran_10_N"/>
    <property type="match status" value="1"/>
</dbReference>
<dbReference type="PANTHER" id="PTHR48438">
    <property type="entry name" value="ALPHA-(1,3)-FUCOSYLTRANSFERASE C-RELATED"/>
    <property type="match status" value="1"/>
</dbReference>
<evidence type="ECO:0000259" key="14">
    <source>
        <dbReference type="Pfam" id="PF17039"/>
    </source>
</evidence>
<evidence type="ECO:0000256" key="10">
    <source>
        <dbReference type="ARBA" id="ARBA00023136"/>
    </source>
</evidence>
<evidence type="ECO:0000256" key="6">
    <source>
        <dbReference type="ARBA" id="ARBA00022692"/>
    </source>
</evidence>
<keyword evidence="9 12" id="KW-0333">Golgi apparatus</keyword>
<evidence type="ECO:0000256" key="3">
    <source>
        <dbReference type="ARBA" id="ARBA00008919"/>
    </source>
</evidence>
<dbReference type="Proteomes" id="UP001353858">
    <property type="component" value="Unassembled WGS sequence"/>
</dbReference>
<name>A0AAN7P3B0_9COLE</name>
<dbReference type="GO" id="GO:0008417">
    <property type="term" value="F:fucosyltransferase activity"/>
    <property type="evidence" value="ECO:0007669"/>
    <property type="project" value="InterPro"/>
</dbReference>
<evidence type="ECO:0000313" key="15">
    <source>
        <dbReference type="EMBL" id="KAK4874448.1"/>
    </source>
</evidence>
<dbReference type="FunFam" id="3.40.50.11660:FF:000004">
    <property type="entry name" value="Glycoprotein 3-alpha-L-fucosyltransferase A"/>
    <property type="match status" value="1"/>
</dbReference>
<evidence type="ECO:0000256" key="5">
    <source>
        <dbReference type="ARBA" id="ARBA00022679"/>
    </source>
</evidence>
<dbReference type="Pfam" id="PF00852">
    <property type="entry name" value="Glyco_transf_10"/>
    <property type="match status" value="1"/>
</dbReference>
<dbReference type="PANTHER" id="PTHR48438:SF1">
    <property type="entry name" value="ALPHA-(1,3)-FUCOSYLTRANSFERASE C-RELATED"/>
    <property type="match status" value="1"/>
</dbReference>
<evidence type="ECO:0000256" key="4">
    <source>
        <dbReference type="ARBA" id="ARBA00022676"/>
    </source>
</evidence>
<comment type="subcellular location">
    <subcellularLocation>
        <location evidence="1 12">Golgi apparatus</location>
        <location evidence="1 12">Golgi stack membrane</location>
        <topology evidence="1 12">Single-pass type II membrane protein</topology>
    </subcellularLocation>
</comment>
<dbReference type="InterPro" id="IPR038577">
    <property type="entry name" value="GT10-like_C_sf"/>
</dbReference>
<evidence type="ECO:0000256" key="9">
    <source>
        <dbReference type="ARBA" id="ARBA00023034"/>
    </source>
</evidence>
<keyword evidence="6 12" id="KW-0812">Transmembrane</keyword>
<evidence type="ECO:0000259" key="13">
    <source>
        <dbReference type="Pfam" id="PF00852"/>
    </source>
</evidence>
<keyword evidence="11" id="KW-0325">Glycoprotein</keyword>
<evidence type="ECO:0000256" key="8">
    <source>
        <dbReference type="ARBA" id="ARBA00022989"/>
    </source>
</evidence>
<dbReference type="GO" id="GO:0032580">
    <property type="term" value="C:Golgi cisterna membrane"/>
    <property type="evidence" value="ECO:0007669"/>
    <property type="project" value="UniProtKB-SubCell"/>
</dbReference>
<keyword evidence="10" id="KW-0472">Membrane</keyword>
<organism evidence="15 16">
    <name type="scientific">Aquatica leii</name>
    <dbReference type="NCBI Taxonomy" id="1421715"/>
    <lineage>
        <taxon>Eukaryota</taxon>
        <taxon>Metazoa</taxon>
        <taxon>Ecdysozoa</taxon>
        <taxon>Arthropoda</taxon>
        <taxon>Hexapoda</taxon>
        <taxon>Insecta</taxon>
        <taxon>Pterygota</taxon>
        <taxon>Neoptera</taxon>
        <taxon>Endopterygota</taxon>
        <taxon>Coleoptera</taxon>
        <taxon>Polyphaga</taxon>
        <taxon>Elateriformia</taxon>
        <taxon>Elateroidea</taxon>
        <taxon>Lampyridae</taxon>
        <taxon>Luciolinae</taxon>
        <taxon>Aquatica</taxon>
    </lineage>
</organism>
<evidence type="ECO:0000256" key="11">
    <source>
        <dbReference type="ARBA" id="ARBA00023180"/>
    </source>
</evidence>
<evidence type="ECO:0000256" key="12">
    <source>
        <dbReference type="RuleBase" id="RU003832"/>
    </source>
</evidence>
<protein>
    <recommendedName>
        <fullName evidence="12">Fucosyltransferase</fullName>
        <ecNumber evidence="12">2.4.1.-</ecNumber>
    </recommendedName>
</protein>
<accession>A0AAN7P3B0</accession>
<gene>
    <name evidence="15" type="ORF">RN001_013808</name>
</gene>
<keyword evidence="5 12" id="KW-0808">Transferase</keyword>